<dbReference type="PANTHER" id="PTHR31131:SF6">
    <property type="entry name" value="CASTOR ACT DOMAIN-CONTAINING PROTEIN"/>
    <property type="match status" value="1"/>
</dbReference>
<dbReference type="PIRSF" id="PIRSF008459">
    <property type="entry name" value="UCP008459"/>
    <property type="match status" value="1"/>
</dbReference>
<dbReference type="InterPro" id="IPR049447">
    <property type="entry name" value="A9CJY8-like_N"/>
</dbReference>
<evidence type="ECO:0000313" key="4">
    <source>
        <dbReference type="Proteomes" id="UP000326912"/>
    </source>
</evidence>
<dbReference type="InterPro" id="IPR051719">
    <property type="entry name" value="CASTOR_mTORC1"/>
</dbReference>
<dbReference type="SUPFAM" id="SSF55021">
    <property type="entry name" value="ACT-like"/>
    <property type="match status" value="2"/>
</dbReference>
<dbReference type="InterPro" id="IPR027795">
    <property type="entry name" value="CASTOR_ACT_dom"/>
</dbReference>
<gene>
    <name evidence="3" type="ORF">KDW_43670</name>
</gene>
<dbReference type="PANTHER" id="PTHR31131">
    <property type="entry name" value="CHROMOSOME 1, WHOLE GENOME SHOTGUN SEQUENCE"/>
    <property type="match status" value="1"/>
</dbReference>
<feature type="domain" description="A9CJY8-like N-terminal" evidence="2">
    <location>
        <begin position="17"/>
        <end position="58"/>
    </location>
</feature>
<keyword evidence="4" id="KW-1185">Reference proteome</keyword>
<name>A0A5J4KQQ7_9CHLR</name>
<dbReference type="RefSeq" id="WP_151757976.1">
    <property type="nucleotide sequence ID" value="NZ_BKZW01000002.1"/>
</dbReference>
<dbReference type="Pfam" id="PF21631">
    <property type="entry name" value="A9CJY8-like_N"/>
    <property type="match status" value="1"/>
</dbReference>
<sequence length="141" mass="15587">MTTHRRLVLALQPDMLAICRLEPTAYIGNDVLNGNFVAITKTDEELSIICPQENMPEEAIYTKGWRCLRIEGPFSHDTSGILASVLAPLAEAHLSVFTATTFDTGHVLVKEENLNRAIQILTQTGHVVRSENKATVPYAIQ</sequence>
<accession>A0A5J4KQQ7</accession>
<feature type="domain" description="CASTOR ACT" evidence="1">
    <location>
        <begin position="62"/>
        <end position="122"/>
    </location>
</feature>
<reference evidence="3 4" key="1">
    <citation type="submission" date="2019-10" db="EMBL/GenBank/DDBJ databases">
        <title>Dictyobacter vulcani sp. nov., within the class Ktedonobacteria, isolated from soil of volcanic Mt. Zao.</title>
        <authorList>
            <person name="Zheng Y."/>
            <person name="Wang C.M."/>
            <person name="Sakai Y."/>
            <person name="Abe K."/>
            <person name="Yokota A."/>
            <person name="Yabe S."/>
        </authorList>
    </citation>
    <scope>NUCLEOTIDE SEQUENCE [LARGE SCALE GENOMIC DNA]</scope>
    <source>
        <strain evidence="3 4">W12</strain>
    </source>
</reference>
<dbReference type="InterPro" id="IPR016540">
    <property type="entry name" value="UCP008459"/>
</dbReference>
<evidence type="ECO:0000259" key="2">
    <source>
        <dbReference type="Pfam" id="PF21631"/>
    </source>
</evidence>
<dbReference type="InterPro" id="IPR045865">
    <property type="entry name" value="ACT-like_dom_sf"/>
</dbReference>
<protein>
    <submittedName>
        <fullName evidence="3">Amino acid-binding protein</fullName>
    </submittedName>
</protein>
<dbReference type="Proteomes" id="UP000326912">
    <property type="component" value="Unassembled WGS sequence"/>
</dbReference>
<proteinExistence type="predicted"/>
<dbReference type="Pfam" id="PF13840">
    <property type="entry name" value="ACT_7"/>
    <property type="match status" value="1"/>
</dbReference>
<dbReference type="EMBL" id="BKZW01000002">
    <property type="protein sequence ID" value="GER90205.1"/>
    <property type="molecule type" value="Genomic_DNA"/>
</dbReference>
<evidence type="ECO:0000259" key="1">
    <source>
        <dbReference type="Pfam" id="PF13840"/>
    </source>
</evidence>
<organism evidence="3 4">
    <name type="scientific">Dictyobacter vulcani</name>
    <dbReference type="NCBI Taxonomy" id="2607529"/>
    <lineage>
        <taxon>Bacteria</taxon>
        <taxon>Bacillati</taxon>
        <taxon>Chloroflexota</taxon>
        <taxon>Ktedonobacteria</taxon>
        <taxon>Ktedonobacterales</taxon>
        <taxon>Dictyobacteraceae</taxon>
        <taxon>Dictyobacter</taxon>
    </lineage>
</organism>
<evidence type="ECO:0000313" key="3">
    <source>
        <dbReference type="EMBL" id="GER90205.1"/>
    </source>
</evidence>
<dbReference type="AlphaFoldDB" id="A0A5J4KQQ7"/>
<dbReference type="Gene3D" id="3.30.2130.10">
    <property type="entry name" value="VC0802-like"/>
    <property type="match status" value="1"/>
</dbReference>
<comment type="caution">
    <text evidence="3">The sequence shown here is derived from an EMBL/GenBank/DDBJ whole genome shotgun (WGS) entry which is preliminary data.</text>
</comment>